<dbReference type="PROSITE" id="PS51257">
    <property type="entry name" value="PROKAR_LIPOPROTEIN"/>
    <property type="match status" value="1"/>
</dbReference>
<dbReference type="AlphaFoldDB" id="A0A100Y639"/>
<dbReference type="STRING" id="936756.ATE80_13085"/>
<evidence type="ECO:0000313" key="3">
    <source>
        <dbReference type="EMBL" id="KUH38397.1"/>
    </source>
</evidence>
<keyword evidence="4" id="KW-1185">Reference proteome</keyword>
<dbReference type="RefSeq" id="WP_058942374.1">
    <property type="nucleotide sequence ID" value="NZ_LNSV01000027.1"/>
</dbReference>
<feature type="signal peptide" evidence="2">
    <location>
        <begin position="1"/>
        <end position="24"/>
    </location>
</feature>
<feature type="chain" id="PRO_5007091253" evidence="2">
    <location>
        <begin position="25"/>
        <end position="97"/>
    </location>
</feature>
<name>A0A100Y639_9ACTN</name>
<evidence type="ECO:0000313" key="4">
    <source>
        <dbReference type="Proteomes" id="UP000054011"/>
    </source>
</evidence>
<dbReference type="OrthoDB" id="4278948at2"/>
<feature type="region of interest" description="Disordered" evidence="1">
    <location>
        <begin position="77"/>
        <end position="97"/>
    </location>
</feature>
<keyword evidence="2" id="KW-0732">Signal</keyword>
<evidence type="ECO:0000256" key="1">
    <source>
        <dbReference type="SAM" id="MobiDB-lite"/>
    </source>
</evidence>
<reference evidence="3 4" key="1">
    <citation type="submission" date="2015-11" db="EMBL/GenBank/DDBJ databases">
        <title>Genome-wide analysis reveals the secondary metabolome in Streptomyces kanasensis ZX01.</title>
        <authorList>
            <person name="Zhang G."/>
            <person name="Han L."/>
            <person name="Feng J."/>
            <person name="Zhang X."/>
        </authorList>
    </citation>
    <scope>NUCLEOTIDE SEQUENCE [LARGE SCALE GENOMIC DNA]</scope>
    <source>
        <strain evidence="3 4">ZX01</strain>
    </source>
</reference>
<dbReference type="Proteomes" id="UP000054011">
    <property type="component" value="Unassembled WGS sequence"/>
</dbReference>
<feature type="compositionally biased region" description="Basic and acidic residues" evidence="1">
    <location>
        <begin position="77"/>
        <end position="89"/>
    </location>
</feature>
<gene>
    <name evidence="3" type="ORF">ATE80_13085</name>
</gene>
<comment type="caution">
    <text evidence="3">The sequence shown here is derived from an EMBL/GenBank/DDBJ whole genome shotgun (WGS) entry which is preliminary data.</text>
</comment>
<sequence length="97" mass="10484">MRTRTTAAAAVAAALLLATLTACGKSVAEQRADCRAALTKGSTKTNRPEACADLSQQDYDRLLLDWVVESAVKDMPQESQDRLDYHDDGELNGSILD</sequence>
<accession>A0A100Y639</accession>
<protein>
    <submittedName>
        <fullName evidence="3">Uncharacterized protein</fullName>
    </submittedName>
</protein>
<dbReference type="EMBL" id="LNSV01000027">
    <property type="protein sequence ID" value="KUH38397.1"/>
    <property type="molecule type" value="Genomic_DNA"/>
</dbReference>
<organism evidence="3 4">
    <name type="scientific">Streptomyces kanasensis</name>
    <dbReference type="NCBI Taxonomy" id="936756"/>
    <lineage>
        <taxon>Bacteria</taxon>
        <taxon>Bacillati</taxon>
        <taxon>Actinomycetota</taxon>
        <taxon>Actinomycetes</taxon>
        <taxon>Kitasatosporales</taxon>
        <taxon>Streptomycetaceae</taxon>
        <taxon>Streptomyces</taxon>
    </lineage>
</organism>
<evidence type="ECO:0000256" key="2">
    <source>
        <dbReference type="SAM" id="SignalP"/>
    </source>
</evidence>
<proteinExistence type="predicted"/>